<evidence type="ECO:0000256" key="1">
    <source>
        <dbReference type="SAM" id="Phobius"/>
    </source>
</evidence>
<dbReference type="GeneID" id="64572835"/>
<reference evidence="2" key="2">
    <citation type="journal article" name="BMC Genomics">
        <title>New genome assemblies reveal patterns of domestication and adaptation across Brettanomyces (Dekkera) species.</title>
        <authorList>
            <person name="Roach M.J."/>
            <person name="Borneman A.R."/>
        </authorList>
    </citation>
    <scope>NUCLEOTIDE SEQUENCE</scope>
    <source>
        <strain evidence="2">UCD 2041</strain>
    </source>
</reference>
<dbReference type="GO" id="GO:0006506">
    <property type="term" value="P:GPI anchor biosynthetic process"/>
    <property type="evidence" value="ECO:0007669"/>
    <property type="project" value="InterPro"/>
</dbReference>
<feature type="transmembrane region" description="Helical" evidence="1">
    <location>
        <begin position="376"/>
        <end position="393"/>
    </location>
</feature>
<feature type="transmembrane region" description="Helical" evidence="1">
    <location>
        <begin position="484"/>
        <end position="505"/>
    </location>
</feature>
<keyword evidence="1" id="KW-0812">Transmembrane</keyword>
<dbReference type="KEGG" id="bbrx:BRETT_000910"/>
<dbReference type="RefSeq" id="XP_041137683.1">
    <property type="nucleotide sequence ID" value="XM_041279469.1"/>
</dbReference>
<dbReference type="GO" id="GO:0005783">
    <property type="term" value="C:endoplasmic reticulum"/>
    <property type="evidence" value="ECO:0007669"/>
    <property type="project" value="TreeGrafter"/>
</dbReference>
<protein>
    <submittedName>
        <fullName evidence="2">Uncharacterized protein</fullName>
    </submittedName>
</protein>
<dbReference type="AlphaFoldDB" id="A0A871RGL5"/>
<dbReference type="PANTHER" id="PTHR21329:SF3">
    <property type="entry name" value="PHOSPHATIDYLINOSITOL N-ACETYLGLUCOSAMINYLTRANSFERASE SUBUNIT Q"/>
    <property type="match status" value="1"/>
</dbReference>
<feature type="transmembrane region" description="Helical" evidence="1">
    <location>
        <begin position="313"/>
        <end position="334"/>
    </location>
</feature>
<dbReference type="GO" id="GO:0016020">
    <property type="term" value="C:membrane"/>
    <property type="evidence" value="ECO:0007669"/>
    <property type="project" value="InterPro"/>
</dbReference>
<dbReference type="Pfam" id="PF05024">
    <property type="entry name" value="Gpi1"/>
    <property type="match status" value="1"/>
</dbReference>
<proteinExistence type="predicted"/>
<feature type="transmembrane region" description="Helical" evidence="1">
    <location>
        <begin position="405"/>
        <end position="427"/>
    </location>
</feature>
<reference evidence="2" key="1">
    <citation type="submission" date="2020-10" db="EMBL/GenBank/DDBJ databases">
        <authorList>
            <person name="Palmer J.M."/>
        </authorList>
    </citation>
    <scope>NUCLEOTIDE SEQUENCE</scope>
    <source>
        <strain evidence="2">UCD 2041</strain>
    </source>
</reference>
<dbReference type="PANTHER" id="PTHR21329">
    <property type="entry name" value="PHOSPHATIDYLINOSITOL N-ACETYLGLUCOSAMINYLTRANSFERASE SUBUNIT Q-RELATED"/>
    <property type="match status" value="1"/>
</dbReference>
<organism evidence="2 3">
    <name type="scientific">Dekkera bruxellensis</name>
    <name type="common">Brettanomyces custersii</name>
    <dbReference type="NCBI Taxonomy" id="5007"/>
    <lineage>
        <taxon>Eukaryota</taxon>
        <taxon>Fungi</taxon>
        <taxon>Dikarya</taxon>
        <taxon>Ascomycota</taxon>
        <taxon>Saccharomycotina</taxon>
        <taxon>Pichiomycetes</taxon>
        <taxon>Pichiales</taxon>
        <taxon>Pichiaceae</taxon>
        <taxon>Brettanomyces</taxon>
    </lineage>
</organism>
<dbReference type="EMBL" id="CP063136">
    <property type="protein sequence ID" value="QOU21190.1"/>
    <property type="molecule type" value="Genomic_DNA"/>
</dbReference>
<evidence type="ECO:0000313" key="2">
    <source>
        <dbReference type="EMBL" id="QOU21190.1"/>
    </source>
</evidence>
<evidence type="ECO:0000313" key="3">
    <source>
        <dbReference type="Proteomes" id="UP000663131"/>
    </source>
</evidence>
<feature type="transmembrane region" description="Helical" evidence="1">
    <location>
        <begin position="511"/>
        <end position="539"/>
    </location>
</feature>
<gene>
    <name evidence="2" type="ORF">BRETT_000910</name>
</gene>
<keyword evidence="1" id="KW-0472">Membrane</keyword>
<keyword evidence="1" id="KW-1133">Transmembrane helix</keyword>
<dbReference type="Proteomes" id="UP000663131">
    <property type="component" value="Chromosome 8"/>
</dbReference>
<name>A0A871RGL5_DEKBR</name>
<sequence length="645" mass="74367">MTLTPNIDQVVSIFWPTDIRNPPKDERLVVVGYRINASKFVVIDLISEKCFNSRNKKPCGKGLVALKALCTLNYHNDHIGREIFYDYTNEVPVLAENEVLIYFKPPNSANLEYFSIDPISINIFWDSKNIESPTPRDLELSTYCTKLEYHIPNRKREESMKEVLRYINLTNFSRSQLHTKEHERFSSFVLAFSLKFGVLTSLISTLYDLIIRRACFFVSAILEYPLFVRRYSSPSDDNVYQGCDNESAEDKLTAKGTVISLALLLHTFHQMNCRAKQFYNLPDQFKRLRLSQTESEALILKGTKFSPAVYIKFYNTVWLIVNDILLGIMVSSLLQEEKEKIIEYIASSINEIKILMYSTIIWLMNSPAGFKLNNELATFLGELILWVIDFWHYKVIMKFLNYAGIIIDIIAILVKYGGVSLFVAISVDLFNLLTLQLQGFYIACTRIYRWQYHALLSLFRLFYGKKHNILRHRIDSNAYEFDELMSGTILFTILIYLLPTIAAFYLTFATTRIACIFVVTSLDFLLISLNHLPLGVFLLRVKNKERLPGGVTIVPLSNGSTCAPLFSLRTKCLSLSQIVKGHVSSTFNFNLVNYTKAFVPISGYNCPKFTMRDILDNWNRISPTTIARSIIFGEMIRNSDYKRMF</sequence>
<feature type="transmembrane region" description="Helical" evidence="1">
    <location>
        <begin position="447"/>
        <end position="463"/>
    </location>
</feature>
<feature type="transmembrane region" description="Helical" evidence="1">
    <location>
        <begin position="341"/>
        <end position="364"/>
    </location>
</feature>
<dbReference type="InterPro" id="IPR007720">
    <property type="entry name" value="PigQ/GPI1"/>
</dbReference>
<dbReference type="OrthoDB" id="70250at2759"/>
<accession>A0A871RGL5</accession>